<feature type="transmembrane region" description="Helical" evidence="1">
    <location>
        <begin position="12"/>
        <end position="31"/>
    </location>
</feature>
<feature type="transmembrane region" description="Helical" evidence="1">
    <location>
        <begin position="68"/>
        <end position="90"/>
    </location>
</feature>
<dbReference type="Proteomes" id="UP001596472">
    <property type="component" value="Unassembled WGS sequence"/>
</dbReference>
<gene>
    <name evidence="2" type="ORF">ACFQY0_18525</name>
</gene>
<proteinExistence type="predicted"/>
<dbReference type="CDD" id="cd09877">
    <property type="entry name" value="PIN_YacL-like"/>
    <property type="match status" value="1"/>
</dbReference>
<feature type="transmembrane region" description="Helical" evidence="1">
    <location>
        <begin position="115"/>
        <end position="140"/>
    </location>
</feature>
<name>A0ABW2L9S8_9BACT</name>
<keyword evidence="1" id="KW-0472">Membrane</keyword>
<dbReference type="SUPFAM" id="SSF88723">
    <property type="entry name" value="PIN domain-like"/>
    <property type="match status" value="1"/>
</dbReference>
<keyword evidence="1" id="KW-1133">Transmembrane helix</keyword>
<dbReference type="EMBL" id="JBHTBS010000013">
    <property type="protein sequence ID" value="MFC7339196.1"/>
    <property type="molecule type" value="Genomic_DNA"/>
</dbReference>
<accession>A0ABW2L9S8</accession>
<dbReference type="InterPro" id="IPR029060">
    <property type="entry name" value="PIN-like_dom_sf"/>
</dbReference>
<dbReference type="RefSeq" id="WP_379715546.1">
    <property type="nucleotide sequence ID" value="NZ_JBHTBS010000013.1"/>
</dbReference>
<reference evidence="3" key="1">
    <citation type="journal article" date="2019" name="Int. J. Syst. Evol. Microbiol.">
        <title>The Global Catalogue of Microorganisms (GCM) 10K type strain sequencing project: providing services to taxonomists for standard genome sequencing and annotation.</title>
        <authorList>
            <consortium name="The Broad Institute Genomics Platform"/>
            <consortium name="The Broad Institute Genome Sequencing Center for Infectious Disease"/>
            <person name="Wu L."/>
            <person name="Ma J."/>
        </authorList>
    </citation>
    <scope>NUCLEOTIDE SEQUENCE [LARGE SCALE GENOMIC DNA]</scope>
    <source>
        <strain evidence="3">CGMCC 4.1467</strain>
    </source>
</reference>
<keyword evidence="1" id="KW-0812">Transmembrane</keyword>
<protein>
    <submittedName>
        <fullName evidence="2">PIN/TRAM domain-containing protein</fullName>
    </submittedName>
</protein>
<evidence type="ECO:0000313" key="3">
    <source>
        <dbReference type="Proteomes" id="UP001596472"/>
    </source>
</evidence>
<evidence type="ECO:0000256" key="1">
    <source>
        <dbReference type="SAM" id="Phobius"/>
    </source>
</evidence>
<evidence type="ECO:0000313" key="2">
    <source>
        <dbReference type="EMBL" id="MFC7339196.1"/>
    </source>
</evidence>
<feature type="transmembrane region" description="Helical" evidence="1">
    <location>
        <begin position="37"/>
        <end position="56"/>
    </location>
</feature>
<dbReference type="Gene3D" id="3.40.50.1010">
    <property type="entry name" value="5'-nuclease"/>
    <property type="match status" value="1"/>
</dbReference>
<organism evidence="2 3">
    <name type="scientific">Haloferula chungangensis</name>
    <dbReference type="NCBI Taxonomy" id="1048331"/>
    <lineage>
        <taxon>Bacteria</taxon>
        <taxon>Pseudomonadati</taxon>
        <taxon>Verrucomicrobiota</taxon>
        <taxon>Verrucomicrobiia</taxon>
        <taxon>Verrucomicrobiales</taxon>
        <taxon>Verrucomicrobiaceae</taxon>
        <taxon>Haloferula</taxon>
    </lineage>
</organism>
<comment type="caution">
    <text evidence="2">The sequence shown here is derived from an EMBL/GenBank/DDBJ whole genome shotgun (WGS) entry which is preliminary data.</text>
</comment>
<keyword evidence="3" id="KW-1185">Reference proteome</keyword>
<sequence length="361" mass="38787">MHAPASVNIARLIYLLICEAAGAALAFSTRGNEAWEIPIWAGLLGGLAVAGFFILVEKLMEGFTLRGFSTATFGLLVGLFCAFLVTRVGLTEVLSSAMNREFELDSGRILSGPDIALTVSLAVNSLLYASFGFLGAVLALRSSRDDFAFILPYVRFRQDSSTGQPVVLDAEAIMDGRVSGVARSGFLAGRLIVPRFVLDDIQVLANSPSQANRQRAERGLASLEQMQEDKDLQISLEEARGVSTDETINGRLLQITQLLGARLMTTDENLSKVAKLRGVDVLNLNDLSDALRPTVVVGEKFRLPLVRTGKDDHQAVGYLADGTMIVVNHAVEKIGTTQEVLVISTLQTSGGVMVFGELVEG</sequence>